<comment type="caution">
    <text evidence="1">The sequence shown here is derived from an EMBL/GenBank/DDBJ whole genome shotgun (WGS) entry which is preliminary data.</text>
</comment>
<dbReference type="Gene3D" id="3.90.180.10">
    <property type="entry name" value="Medium-chain alcohol dehydrogenases, catalytic domain"/>
    <property type="match status" value="1"/>
</dbReference>
<dbReference type="EMBL" id="JBITMB010000001">
    <property type="protein sequence ID" value="MFI7439084.1"/>
    <property type="molecule type" value="Genomic_DNA"/>
</dbReference>
<evidence type="ECO:0000313" key="2">
    <source>
        <dbReference type="Proteomes" id="UP001612928"/>
    </source>
</evidence>
<dbReference type="Proteomes" id="UP001612928">
    <property type="component" value="Unassembled WGS sequence"/>
</dbReference>
<evidence type="ECO:0000313" key="1">
    <source>
        <dbReference type="EMBL" id="MFI7439084.1"/>
    </source>
</evidence>
<protein>
    <submittedName>
        <fullName evidence="1">Uncharacterized protein</fullName>
    </submittedName>
</protein>
<name>A0ABW7ZX15_9ACTN</name>
<dbReference type="RefSeq" id="WP_397018611.1">
    <property type="nucleotide sequence ID" value="NZ_JBITMB010000001.1"/>
</dbReference>
<organism evidence="1 2">
    <name type="scientific">Nonomuraea indica</name>
    <dbReference type="NCBI Taxonomy" id="1581193"/>
    <lineage>
        <taxon>Bacteria</taxon>
        <taxon>Bacillati</taxon>
        <taxon>Actinomycetota</taxon>
        <taxon>Actinomycetes</taxon>
        <taxon>Streptosporangiales</taxon>
        <taxon>Streptosporangiaceae</taxon>
        <taxon>Nonomuraea</taxon>
    </lineage>
</organism>
<gene>
    <name evidence="1" type="ORF">ACIBP5_03860</name>
</gene>
<sequence length="40" mass="4475">MGHGGRCRNCKDDAPRGYHEFDEGAARKYVLDPHGMLASR</sequence>
<reference evidence="1 2" key="1">
    <citation type="submission" date="2024-10" db="EMBL/GenBank/DDBJ databases">
        <title>The Natural Products Discovery Center: Release of the First 8490 Sequenced Strains for Exploring Actinobacteria Biosynthetic Diversity.</title>
        <authorList>
            <person name="Kalkreuter E."/>
            <person name="Kautsar S.A."/>
            <person name="Yang D."/>
            <person name="Bader C.D."/>
            <person name="Teijaro C.N."/>
            <person name="Fluegel L."/>
            <person name="Davis C.M."/>
            <person name="Simpson J.R."/>
            <person name="Lauterbach L."/>
            <person name="Steele A.D."/>
            <person name="Gui C."/>
            <person name="Meng S."/>
            <person name="Li G."/>
            <person name="Viehrig K."/>
            <person name="Ye F."/>
            <person name="Su P."/>
            <person name="Kiefer A.F."/>
            <person name="Nichols A."/>
            <person name="Cepeda A.J."/>
            <person name="Yan W."/>
            <person name="Fan B."/>
            <person name="Jiang Y."/>
            <person name="Adhikari A."/>
            <person name="Zheng C.-J."/>
            <person name="Schuster L."/>
            <person name="Cowan T.M."/>
            <person name="Smanski M.J."/>
            <person name="Chevrette M.G."/>
            <person name="De Carvalho L.P.S."/>
            <person name="Shen B."/>
        </authorList>
    </citation>
    <scope>NUCLEOTIDE SEQUENCE [LARGE SCALE GENOMIC DNA]</scope>
    <source>
        <strain evidence="1 2">NPDC049503</strain>
    </source>
</reference>
<proteinExistence type="predicted"/>
<accession>A0ABW7ZX15</accession>
<keyword evidence="2" id="KW-1185">Reference proteome</keyword>